<evidence type="ECO:0000313" key="2">
    <source>
        <dbReference type="EMBL" id="MBU5437116.1"/>
    </source>
</evidence>
<dbReference type="InterPro" id="IPR013749">
    <property type="entry name" value="PM/HMP-P_kinase-1"/>
</dbReference>
<gene>
    <name evidence="2" type="ORF">KQI42_03785</name>
</gene>
<keyword evidence="3" id="KW-1185">Reference proteome</keyword>
<name>A0ABS6E2I2_9FIRM</name>
<dbReference type="Proteomes" id="UP000749471">
    <property type="component" value="Unassembled WGS sequence"/>
</dbReference>
<evidence type="ECO:0000259" key="1">
    <source>
        <dbReference type="Pfam" id="PF08543"/>
    </source>
</evidence>
<keyword evidence="2" id="KW-0418">Kinase</keyword>
<dbReference type="GO" id="GO:0016301">
    <property type="term" value="F:kinase activity"/>
    <property type="evidence" value="ECO:0007669"/>
    <property type="project" value="UniProtKB-KW"/>
</dbReference>
<keyword evidence="2" id="KW-0808">Transferase</keyword>
<dbReference type="Pfam" id="PF08543">
    <property type="entry name" value="Phos_pyr_kin"/>
    <property type="match status" value="1"/>
</dbReference>
<organism evidence="2 3">
    <name type="scientific">Tissierella simiarum</name>
    <dbReference type="NCBI Taxonomy" id="2841534"/>
    <lineage>
        <taxon>Bacteria</taxon>
        <taxon>Bacillati</taxon>
        <taxon>Bacillota</taxon>
        <taxon>Tissierellia</taxon>
        <taxon>Tissierellales</taxon>
        <taxon>Tissierellaceae</taxon>
        <taxon>Tissierella</taxon>
    </lineage>
</organism>
<dbReference type="EMBL" id="JAHLPM010000002">
    <property type="protein sequence ID" value="MBU5437116.1"/>
    <property type="molecule type" value="Genomic_DNA"/>
</dbReference>
<comment type="caution">
    <text evidence="2">The sequence shown here is derived from an EMBL/GenBank/DDBJ whole genome shotgun (WGS) entry which is preliminary data.</text>
</comment>
<sequence>MLKKTINEGKIIQFKSNRTNTKNLHGTSCTFSLIIASNLAKGMNIEKGIGPVNHFYKFNM</sequence>
<dbReference type="RefSeq" id="WP_216516883.1">
    <property type="nucleotide sequence ID" value="NZ_JAHLPM010000002.1"/>
</dbReference>
<reference evidence="2 3" key="1">
    <citation type="submission" date="2021-06" db="EMBL/GenBank/DDBJ databases">
        <authorList>
            <person name="Sun Q."/>
            <person name="Li D."/>
        </authorList>
    </citation>
    <scope>NUCLEOTIDE SEQUENCE [LARGE SCALE GENOMIC DNA]</scope>
    <source>
        <strain evidence="2 3">MSJ-40</strain>
    </source>
</reference>
<protein>
    <submittedName>
        <fullName evidence="2">Hydroxymethylpyrimidine/phosphomethylpyrimidine kinase</fullName>
    </submittedName>
</protein>
<proteinExistence type="predicted"/>
<evidence type="ECO:0000313" key="3">
    <source>
        <dbReference type="Proteomes" id="UP000749471"/>
    </source>
</evidence>
<feature type="domain" description="Pyridoxamine kinase/Phosphomethylpyrimidine kinase" evidence="1">
    <location>
        <begin position="6"/>
        <end position="50"/>
    </location>
</feature>
<accession>A0ABS6E2I2</accession>